<proteinExistence type="predicted"/>
<keyword evidence="3" id="KW-1185">Reference proteome</keyword>
<dbReference type="InterPro" id="IPR035437">
    <property type="entry name" value="SNase_OB-fold_sf"/>
</dbReference>
<dbReference type="Pfam" id="PF00565">
    <property type="entry name" value="SNase"/>
    <property type="match status" value="1"/>
</dbReference>
<dbReference type="RefSeq" id="WP_213753919.1">
    <property type="nucleotide sequence ID" value="NZ_JAHCQH010000012.1"/>
</dbReference>
<evidence type="ECO:0000313" key="2">
    <source>
        <dbReference type="EMBL" id="MBS9476072.1"/>
    </source>
</evidence>
<name>A0ABS5R4C3_9HYPH</name>
<evidence type="ECO:0000313" key="3">
    <source>
        <dbReference type="Proteomes" id="UP001166585"/>
    </source>
</evidence>
<dbReference type="EMBL" id="JAHCQH010000012">
    <property type="protein sequence ID" value="MBS9476072.1"/>
    <property type="molecule type" value="Genomic_DNA"/>
</dbReference>
<dbReference type="InterPro" id="IPR016071">
    <property type="entry name" value="Staphylococal_nuclease_OB-fold"/>
</dbReference>
<accession>A0ABS5R4C3</accession>
<dbReference type="Gene3D" id="2.40.50.90">
    <property type="match status" value="1"/>
</dbReference>
<evidence type="ECO:0000259" key="1">
    <source>
        <dbReference type="Pfam" id="PF00565"/>
    </source>
</evidence>
<sequence length="316" mass="33061">MKHRIAIISLGLSAARACRPVPWRWRGCAFSQRPRGRAGPGLLSLAALFALVCAPFAPASAQAQDCPSPEGPALRLAAIDSFGDLVLDDGRVLRLAGLAVPADGTGQGESAWRAALAPLAGQNLRAALLTERPDRHGRLAAFIATDPPALSEASLNERLVAQGLAVVRPEPGLGACLAALLAAEVSPRRARRGLWASLPLPAWEVAALSARTGRFTLLAGRVLSVGKGRAVDYLNFGRVWRKDTTLRLERTGRAALEQAGMAPSVLAGQNVLARGVVHEAGGPAITVESAAQLVRLDVADDASGDGERDGRRTGTW</sequence>
<feature type="domain" description="TNase-like" evidence="1">
    <location>
        <begin position="130"/>
        <end position="196"/>
    </location>
</feature>
<organism evidence="2 3">
    <name type="scientific">Ancylobacter radicis</name>
    <dbReference type="NCBI Taxonomy" id="2836179"/>
    <lineage>
        <taxon>Bacteria</taxon>
        <taxon>Pseudomonadati</taxon>
        <taxon>Pseudomonadota</taxon>
        <taxon>Alphaproteobacteria</taxon>
        <taxon>Hyphomicrobiales</taxon>
        <taxon>Xanthobacteraceae</taxon>
        <taxon>Ancylobacter</taxon>
    </lineage>
</organism>
<gene>
    <name evidence="2" type="ORF">KIP89_03010</name>
</gene>
<protein>
    <submittedName>
        <fullName evidence="2">Thermonuclease family protein</fullName>
    </submittedName>
</protein>
<comment type="caution">
    <text evidence="2">The sequence shown here is derived from an EMBL/GenBank/DDBJ whole genome shotgun (WGS) entry which is preliminary data.</text>
</comment>
<dbReference type="SUPFAM" id="SSF50199">
    <property type="entry name" value="Staphylococcal nuclease"/>
    <property type="match status" value="1"/>
</dbReference>
<dbReference type="Proteomes" id="UP001166585">
    <property type="component" value="Unassembled WGS sequence"/>
</dbReference>
<reference evidence="2" key="1">
    <citation type="submission" date="2021-05" db="EMBL/GenBank/DDBJ databases">
        <authorList>
            <person name="Sun Q."/>
            <person name="Inoue M."/>
        </authorList>
    </citation>
    <scope>NUCLEOTIDE SEQUENCE</scope>
    <source>
        <strain evidence="2">VKM B-3255</strain>
    </source>
</reference>